<protein>
    <recommendedName>
        <fullName evidence="2">VOC domain-containing protein</fullName>
    </recommendedName>
</protein>
<evidence type="ECO:0000313" key="4">
    <source>
        <dbReference type="Proteomes" id="UP001156691"/>
    </source>
</evidence>
<feature type="domain" description="VOC" evidence="2">
    <location>
        <begin position="8"/>
        <end position="125"/>
    </location>
</feature>
<keyword evidence="1" id="KW-0479">Metal-binding</keyword>
<name>A0ABQ5WDJ8_9HYPH</name>
<dbReference type="PANTHER" id="PTHR43048:SF3">
    <property type="entry name" value="METHYLMALONYL-COA EPIMERASE, MITOCHONDRIAL"/>
    <property type="match status" value="1"/>
</dbReference>
<proteinExistence type="predicted"/>
<dbReference type="Pfam" id="PF00903">
    <property type="entry name" value="Glyoxalase"/>
    <property type="match status" value="1"/>
</dbReference>
<dbReference type="InterPro" id="IPR029068">
    <property type="entry name" value="Glyas_Bleomycin-R_OHBP_Dase"/>
</dbReference>
<evidence type="ECO:0000256" key="1">
    <source>
        <dbReference type="ARBA" id="ARBA00022723"/>
    </source>
</evidence>
<dbReference type="Proteomes" id="UP001156691">
    <property type="component" value="Unassembled WGS sequence"/>
</dbReference>
<dbReference type="PROSITE" id="PS51819">
    <property type="entry name" value="VOC"/>
    <property type="match status" value="1"/>
</dbReference>
<reference evidence="4" key="1">
    <citation type="journal article" date="2019" name="Int. J. Syst. Evol. Microbiol.">
        <title>The Global Catalogue of Microorganisms (GCM) 10K type strain sequencing project: providing services to taxonomists for standard genome sequencing and annotation.</title>
        <authorList>
            <consortium name="The Broad Institute Genomics Platform"/>
            <consortium name="The Broad Institute Genome Sequencing Center for Infectious Disease"/>
            <person name="Wu L."/>
            <person name="Ma J."/>
        </authorList>
    </citation>
    <scope>NUCLEOTIDE SEQUENCE [LARGE SCALE GENOMIC DNA]</scope>
    <source>
        <strain evidence="4">NBRC 112416</strain>
    </source>
</reference>
<keyword evidence="4" id="KW-1185">Reference proteome</keyword>
<dbReference type="CDD" id="cd06587">
    <property type="entry name" value="VOC"/>
    <property type="match status" value="1"/>
</dbReference>
<dbReference type="RefSeq" id="WP_284343159.1">
    <property type="nucleotide sequence ID" value="NZ_BSNS01000024.1"/>
</dbReference>
<evidence type="ECO:0000259" key="2">
    <source>
        <dbReference type="PROSITE" id="PS51819"/>
    </source>
</evidence>
<dbReference type="SUPFAM" id="SSF54593">
    <property type="entry name" value="Glyoxalase/Bleomycin resistance protein/Dihydroxybiphenyl dioxygenase"/>
    <property type="match status" value="1"/>
</dbReference>
<evidence type="ECO:0000313" key="3">
    <source>
        <dbReference type="EMBL" id="GLQ57788.1"/>
    </source>
</evidence>
<dbReference type="Gene3D" id="3.10.180.10">
    <property type="entry name" value="2,3-Dihydroxybiphenyl 1,2-Dioxygenase, domain 1"/>
    <property type="match status" value="1"/>
</dbReference>
<gene>
    <name evidence="3" type="ORF">GCM10010862_50470</name>
</gene>
<dbReference type="EMBL" id="BSNS01000024">
    <property type="protein sequence ID" value="GLQ57788.1"/>
    <property type="molecule type" value="Genomic_DNA"/>
</dbReference>
<organism evidence="3 4">
    <name type="scientific">Devosia nitrariae</name>
    <dbReference type="NCBI Taxonomy" id="2071872"/>
    <lineage>
        <taxon>Bacteria</taxon>
        <taxon>Pseudomonadati</taxon>
        <taxon>Pseudomonadota</taxon>
        <taxon>Alphaproteobacteria</taxon>
        <taxon>Hyphomicrobiales</taxon>
        <taxon>Devosiaceae</taxon>
        <taxon>Devosia</taxon>
    </lineage>
</organism>
<dbReference type="PANTHER" id="PTHR43048">
    <property type="entry name" value="METHYLMALONYL-COA EPIMERASE"/>
    <property type="match status" value="1"/>
</dbReference>
<accession>A0ABQ5WDJ8</accession>
<comment type="caution">
    <text evidence="3">The sequence shown here is derived from an EMBL/GenBank/DDBJ whole genome shotgun (WGS) entry which is preliminary data.</text>
</comment>
<dbReference type="InterPro" id="IPR051785">
    <property type="entry name" value="MMCE/EMCE_epimerase"/>
</dbReference>
<dbReference type="InterPro" id="IPR037523">
    <property type="entry name" value="VOC_core"/>
</dbReference>
<sequence>MSKPLVKQIAHVCIFAHDLDETEAFYHDVLGVPTAFTFLRGEKSIGYYLDFGGRSFIEVFQKTESSFAENNQINHICIETEDLDALVAHVRAKGVEITDKKLGVDGTWQAWTKDPNGVKLEIFQYTDKSQQFVPHGGECQVNW</sequence>
<dbReference type="InterPro" id="IPR004360">
    <property type="entry name" value="Glyas_Fos-R_dOase_dom"/>
</dbReference>